<evidence type="ECO:0000256" key="1">
    <source>
        <dbReference type="ARBA" id="ARBA00004141"/>
    </source>
</evidence>
<evidence type="ECO:0000256" key="3">
    <source>
        <dbReference type="ARBA" id="ARBA00022692"/>
    </source>
</evidence>
<keyword evidence="3 6" id="KW-0812">Transmembrane</keyword>
<feature type="domain" description="EamA" evidence="7">
    <location>
        <begin position="16"/>
        <end position="150"/>
    </location>
</feature>
<dbReference type="OrthoDB" id="154915at2"/>
<evidence type="ECO:0000256" key="6">
    <source>
        <dbReference type="SAM" id="Phobius"/>
    </source>
</evidence>
<feature type="transmembrane region" description="Helical" evidence="6">
    <location>
        <begin position="192"/>
        <end position="218"/>
    </location>
</feature>
<dbReference type="InterPro" id="IPR037185">
    <property type="entry name" value="EmrE-like"/>
</dbReference>
<dbReference type="EMBL" id="FNZI01000003">
    <property type="protein sequence ID" value="SEJ34419.1"/>
    <property type="molecule type" value="Genomic_DNA"/>
</dbReference>
<dbReference type="InterPro" id="IPR050638">
    <property type="entry name" value="AA-Vitamin_Transporters"/>
</dbReference>
<reference evidence="9" key="1">
    <citation type="submission" date="2016-10" db="EMBL/GenBank/DDBJ databases">
        <authorList>
            <person name="Varghese N."/>
        </authorList>
    </citation>
    <scope>NUCLEOTIDE SEQUENCE [LARGE SCALE GENOMIC DNA]</scope>
    <source>
        <strain evidence="9">DSM 24868</strain>
    </source>
</reference>
<dbReference type="PANTHER" id="PTHR32322:SF2">
    <property type="entry name" value="EAMA DOMAIN-CONTAINING PROTEIN"/>
    <property type="match status" value="1"/>
</dbReference>
<dbReference type="SUPFAM" id="SSF103481">
    <property type="entry name" value="Multidrug resistance efflux transporter EmrE"/>
    <property type="match status" value="2"/>
</dbReference>
<evidence type="ECO:0000256" key="2">
    <source>
        <dbReference type="ARBA" id="ARBA00007362"/>
    </source>
</evidence>
<gene>
    <name evidence="8" type="ORF">SAMN05421637_1490</name>
</gene>
<keyword evidence="9" id="KW-1185">Reference proteome</keyword>
<feature type="domain" description="EamA" evidence="7">
    <location>
        <begin position="162"/>
        <end position="304"/>
    </location>
</feature>
<evidence type="ECO:0000259" key="7">
    <source>
        <dbReference type="Pfam" id="PF00892"/>
    </source>
</evidence>
<evidence type="ECO:0000313" key="8">
    <source>
        <dbReference type="EMBL" id="SEJ34419.1"/>
    </source>
</evidence>
<proteinExistence type="inferred from homology"/>
<dbReference type="Proteomes" id="UP000183315">
    <property type="component" value="Unassembled WGS sequence"/>
</dbReference>
<dbReference type="RefSeq" id="WP_042215093.1">
    <property type="nucleotide sequence ID" value="NZ_BBLU01000008.1"/>
</dbReference>
<organism evidence="8 9">
    <name type="scientific">Demequina mangrovi</name>
    <dbReference type="NCBI Taxonomy" id="1043493"/>
    <lineage>
        <taxon>Bacteria</taxon>
        <taxon>Bacillati</taxon>
        <taxon>Actinomycetota</taxon>
        <taxon>Actinomycetes</taxon>
        <taxon>Micrococcales</taxon>
        <taxon>Demequinaceae</taxon>
        <taxon>Demequina</taxon>
    </lineage>
</organism>
<dbReference type="STRING" id="1043493.SAMN05421637_1490"/>
<dbReference type="PANTHER" id="PTHR32322">
    <property type="entry name" value="INNER MEMBRANE TRANSPORTER"/>
    <property type="match status" value="1"/>
</dbReference>
<feature type="transmembrane region" description="Helical" evidence="6">
    <location>
        <begin position="105"/>
        <end position="125"/>
    </location>
</feature>
<protein>
    <submittedName>
        <fullName evidence="8">Threonine/homoserine efflux transporter RhtA</fullName>
    </submittedName>
</protein>
<feature type="transmembrane region" description="Helical" evidence="6">
    <location>
        <begin position="44"/>
        <end position="65"/>
    </location>
</feature>
<dbReference type="eggNOG" id="COG0697">
    <property type="taxonomic scope" value="Bacteria"/>
</dbReference>
<keyword evidence="4 6" id="KW-1133">Transmembrane helix</keyword>
<sequence length="356" mass="35751">MTALTHDAARVNRAQGLGFALLSAASFGLSGSLARGLMDAGWTAGAATLVRVAIAAVVLTVPALLALRGRWVLLRRAAGTVIAYGAFAVAGAQLFYFFAVGHLDVGVALLIEYLSPIVVVGYLWATRGHRPGRLTLLGAVVAMSGLVLLLDLIGGAADVSLVGIGWALGAMVGASVYFVISGSTSTGLPPVTLAWGGLVVAAAILGAAAATGVLPVVFATNTVHLVPVDMPWWVAVALLGVITSAVAYVVGIAATRRLGARLGSFIALIEVLAAALFAWALVGQQPAPVQVAGAALVLAGVVLVKLGEPDDGLAGAPEPALPGTDVVPDALPAGIVDEVDLADSGLPMTDVTLERS</sequence>
<feature type="transmembrane region" description="Helical" evidence="6">
    <location>
        <begin position="262"/>
        <end position="281"/>
    </location>
</feature>
<dbReference type="GO" id="GO:0016020">
    <property type="term" value="C:membrane"/>
    <property type="evidence" value="ECO:0007669"/>
    <property type="project" value="UniProtKB-SubCell"/>
</dbReference>
<dbReference type="Pfam" id="PF00892">
    <property type="entry name" value="EamA"/>
    <property type="match status" value="2"/>
</dbReference>
<evidence type="ECO:0000313" key="9">
    <source>
        <dbReference type="Proteomes" id="UP000183315"/>
    </source>
</evidence>
<dbReference type="InterPro" id="IPR000620">
    <property type="entry name" value="EamA_dom"/>
</dbReference>
<feature type="transmembrane region" description="Helical" evidence="6">
    <location>
        <begin position="134"/>
        <end position="153"/>
    </location>
</feature>
<comment type="similarity">
    <text evidence="2">Belongs to the EamA transporter family.</text>
</comment>
<dbReference type="AlphaFoldDB" id="A0A1H6XZF6"/>
<feature type="transmembrane region" description="Helical" evidence="6">
    <location>
        <begin position="159"/>
        <end position="180"/>
    </location>
</feature>
<evidence type="ECO:0000256" key="5">
    <source>
        <dbReference type="ARBA" id="ARBA00023136"/>
    </source>
</evidence>
<accession>A0A1H6XZF6</accession>
<keyword evidence="5 6" id="KW-0472">Membrane</keyword>
<feature type="transmembrane region" description="Helical" evidence="6">
    <location>
        <begin position="230"/>
        <end position="250"/>
    </location>
</feature>
<feature type="transmembrane region" description="Helical" evidence="6">
    <location>
        <begin position="287"/>
        <end position="304"/>
    </location>
</feature>
<feature type="transmembrane region" description="Helical" evidence="6">
    <location>
        <begin position="77"/>
        <end position="99"/>
    </location>
</feature>
<evidence type="ECO:0000256" key="4">
    <source>
        <dbReference type="ARBA" id="ARBA00022989"/>
    </source>
</evidence>
<name>A0A1H6XZF6_9MICO</name>
<comment type="subcellular location">
    <subcellularLocation>
        <location evidence="1">Membrane</location>
        <topology evidence="1">Multi-pass membrane protein</topology>
    </subcellularLocation>
</comment>